<reference evidence="1 2" key="1">
    <citation type="submission" date="2024-02" db="EMBL/GenBank/DDBJ databases">
        <title>A chromosome-level genome assembly of Drosophila madeirensis, a fruit fly species endemic to Madeira island.</title>
        <authorList>
            <person name="Tomihara K."/>
            <person name="Llopart A."/>
            <person name="Yamamoto D."/>
        </authorList>
    </citation>
    <scope>NUCLEOTIDE SEQUENCE [LARGE SCALE GENOMIC DNA]</scope>
    <source>
        <strain evidence="1 2">RF1</strain>
    </source>
</reference>
<dbReference type="AlphaFoldDB" id="A0AAU9G0D8"/>
<name>A0AAU9G0D8_DROMD</name>
<organism evidence="1 2">
    <name type="scientific">Drosophila madeirensis</name>
    <name type="common">Fruit fly</name>
    <dbReference type="NCBI Taxonomy" id="30013"/>
    <lineage>
        <taxon>Eukaryota</taxon>
        <taxon>Metazoa</taxon>
        <taxon>Ecdysozoa</taxon>
        <taxon>Arthropoda</taxon>
        <taxon>Hexapoda</taxon>
        <taxon>Insecta</taxon>
        <taxon>Pterygota</taxon>
        <taxon>Neoptera</taxon>
        <taxon>Endopterygota</taxon>
        <taxon>Diptera</taxon>
        <taxon>Brachycera</taxon>
        <taxon>Muscomorpha</taxon>
        <taxon>Ephydroidea</taxon>
        <taxon>Drosophilidae</taxon>
        <taxon>Drosophila</taxon>
        <taxon>Sophophora</taxon>
    </lineage>
</organism>
<keyword evidence="2" id="KW-1185">Reference proteome</keyword>
<gene>
    <name evidence="1" type="ORF">DMAD_01154</name>
</gene>
<protein>
    <submittedName>
        <fullName evidence="1">Uncharacterized protein</fullName>
    </submittedName>
</protein>
<sequence>MKSIHKMLDFYFRFWPSWSNKEKAIAFLFAAGLYALLGLLVFGNRIDWQQIFSYILLGNNAFPNSEN</sequence>
<evidence type="ECO:0000313" key="1">
    <source>
        <dbReference type="EMBL" id="BFG01393.1"/>
    </source>
</evidence>
<proteinExistence type="predicted"/>
<accession>A0AAU9G0D8</accession>
<dbReference type="Proteomes" id="UP001500889">
    <property type="component" value="Chromosome A"/>
</dbReference>
<dbReference type="EMBL" id="AP029266">
    <property type="protein sequence ID" value="BFG01393.1"/>
    <property type="molecule type" value="Genomic_DNA"/>
</dbReference>
<evidence type="ECO:0000313" key="2">
    <source>
        <dbReference type="Proteomes" id="UP001500889"/>
    </source>
</evidence>